<proteinExistence type="predicted"/>
<evidence type="ECO:0000313" key="2">
    <source>
        <dbReference type="Proteomes" id="UP000234681"/>
    </source>
</evidence>
<evidence type="ECO:0000313" key="1">
    <source>
        <dbReference type="EMBL" id="EDM10010.1"/>
    </source>
</evidence>
<organism evidence="1 2">
    <name type="scientific">Rattus norvegicus</name>
    <name type="common">Rat</name>
    <dbReference type="NCBI Taxonomy" id="10116"/>
    <lineage>
        <taxon>Eukaryota</taxon>
        <taxon>Metazoa</taxon>
        <taxon>Chordata</taxon>
        <taxon>Craniata</taxon>
        <taxon>Vertebrata</taxon>
        <taxon>Euteleostomi</taxon>
        <taxon>Mammalia</taxon>
        <taxon>Eutheria</taxon>
        <taxon>Euarchontoglires</taxon>
        <taxon>Glires</taxon>
        <taxon>Rodentia</taxon>
        <taxon>Myomorpha</taxon>
        <taxon>Muroidea</taxon>
        <taxon>Muridae</taxon>
        <taxon>Murinae</taxon>
        <taxon>Rattus</taxon>
    </lineage>
</organism>
<gene>
    <name evidence="1" type="ORF">rCG_44567</name>
</gene>
<accession>A6I4Q2</accession>
<sequence length="27" mass="3169">MAFFEILNATMHRLIEKNGKNKCTQET</sequence>
<protein>
    <submittedName>
        <fullName evidence="1">RCG44567</fullName>
    </submittedName>
</protein>
<name>A6I4Q2_RAT</name>
<dbReference type="Proteomes" id="UP000234681">
    <property type="component" value="Chromosome 2"/>
</dbReference>
<dbReference type="AlphaFoldDB" id="A6I4Q2"/>
<dbReference type="EMBL" id="CH473955">
    <property type="protein sequence ID" value="EDM10010.1"/>
    <property type="molecule type" value="Genomic_DNA"/>
</dbReference>
<reference evidence="2" key="1">
    <citation type="submission" date="2005-09" db="EMBL/GenBank/DDBJ databases">
        <authorList>
            <person name="Mural R.J."/>
            <person name="Li P.W."/>
            <person name="Adams M.D."/>
            <person name="Amanatides P.G."/>
            <person name="Baden-Tillson H."/>
            <person name="Barnstead M."/>
            <person name="Chin S.H."/>
            <person name="Dew I."/>
            <person name="Evans C.A."/>
            <person name="Ferriera S."/>
            <person name="Flanigan M."/>
            <person name="Fosler C."/>
            <person name="Glodek A."/>
            <person name="Gu Z."/>
            <person name="Holt R.A."/>
            <person name="Jennings D."/>
            <person name="Kraft C.L."/>
            <person name="Lu F."/>
            <person name="Nguyen T."/>
            <person name="Nusskern D.R."/>
            <person name="Pfannkoch C.M."/>
            <person name="Sitter C."/>
            <person name="Sutton G.G."/>
            <person name="Venter J.C."/>
            <person name="Wang Z."/>
            <person name="Woodage T."/>
            <person name="Zheng X.H."/>
            <person name="Zhong F."/>
        </authorList>
    </citation>
    <scope>NUCLEOTIDE SEQUENCE [LARGE SCALE GENOMIC DNA]</scope>
    <source>
        <strain>BN</strain>
        <strain evidence="2">Sprague-Dawley</strain>
    </source>
</reference>
<feature type="non-terminal residue" evidence="1">
    <location>
        <position position="27"/>
    </location>
</feature>